<accession>A0ABV3Z6E5</accession>
<evidence type="ECO:0000313" key="3">
    <source>
        <dbReference type="EMBL" id="MEX6634043.1"/>
    </source>
</evidence>
<dbReference type="RefSeq" id="WP_369314035.1">
    <property type="nucleotide sequence ID" value="NZ_JBEHZE010000001.1"/>
</dbReference>
<feature type="transmembrane region" description="Helical" evidence="2">
    <location>
        <begin position="87"/>
        <end position="110"/>
    </location>
</feature>
<keyword evidence="2" id="KW-0472">Membrane</keyword>
<proteinExistence type="predicted"/>
<dbReference type="PANTHER" id="PTHR31876:SF26">
    <property type="entry name" value="PROTEIN LIKE COV 2"/>
    <property type="match status" value="1"/>
</dbReference>
<organism evidence="3 4">
    <name type="scientific">Hyphococcus lacteus</name>
    <dbReference type="NCBI Taxonomy" id="3143536"/>
    <lineage>
        <taxon>Bacteria</taxon>
        <taxon>Pseudomonadati</taxon>
        <taxon>Pseudomonadota</taxon>
        <taxon>Alphaproteobacteria</taxon>
        <taxon>Parvularculales</taxon>
        <taxon>Parvularculaceae</taxon>
        <taxon>Hyphococcus</taxon>
    </lineage>
</organism>
<comment type="caution">
    <text evidence="3">The sequence shown here is derived from an EMBL/GenBank/DDBJ whole genome shotgun (WGS) entry which is preliminary data.</text>
</comment>
<dbReference type="InterPro" id="IPR007462">
    <property type="entry name" value="COV1-like"/>
</dbReference>
<gene>
    <name evidence="3" type="ORF">ABFZ84_10835</name>
</gene>
<feature type="transmembrane region" description="Helical" evidence="2">
    <location>
        <begin position="37"/>
        <end position="62"/>
    </location>
</feature>
<evidence type="ECO:0000256" key="2">
    <source>
        <dbReference type="SAM" id="Phobius"/>
    </source>
</evidence>
<dbReference type="EMBL" id="JBEHZE010000001">
    <property type="protein sequence ID" value="MEX6634043.1"/>
    <property type="molecule type" value="Genomic_DNA"/>
</dbReference>
<protein>
    <submittedName>
        <fullName evidence="3">DUF502 domain-containing protein</fullName>
    </submittedName>
</protein>
<keyword evidence="2" id="KW-1133">Transmembrane helix</keyword>
<evidence type="ECO:0000256" key="1">
    <source>
        <dbReference type="SAM" id="MobiDB-lite"/>
    </source>
</evidence>
<keyword evidence="4" id="KW-1185">Reference proteome</keyword>
<feature type="region of interest" description="Disordered" evidence="1">
    <location>
        <begin position="1"/>
        <end position="23"/>
    </location>
</feature>
<dbReference type="Pfam" id="PF04367">
    <property type="entry name" value="DUF502"/>
    <property type="match status" value="1"/>
</dbReference>
<name>A0ABV3Z6E5_9PROT</name>
<keyword evidence="2" id="KW-0812">Transmembrane</keyword>
<dbReference type="Proteomes" id="UP001560685">
    <property type="component" value="Unassembled WGS sequence"/>
</dbReference>
<dbReference type="PANTHER" id="PTHR31876">
    <property type="entry name" value="COV-LIKE PROTEIN 1"/>
    <property type="match status" value="1"/>
</dbReference>
<evidence type="ECO:0000313" key="4">
    <source>
        <dbReference type="Proteomes" id="UP001560685"/>
    </source>
</evidence>
<reference evidence="3 4" key="1">
    <citation type="submission" date="2024-05" db="EMBL/GenBank/DDBJ databases">
        <title>Three bacterial strains, DH-69, EH-24, and ECK-19 isolated from coastal sediments.</title>
        <authorList>
            <person name="Ye Y.-Q."/>
            <person name="Du Z.-J."/>
        </authorList>
    </citation>
    <scope>NUCLEOTIDE SEQUENCE [LARGE SCALE GENOMIC DNA]</scope>
    <source>
        <strain evidence="3 4">ECK-19</strain>
    </source>
</reference>
<feature type="compositionally biased region" description="Basic and acidic residues" evidence="1">
    <location>
        <begin position="9"/>
        <end position="19"/>
    </location>
</feature>
<sequence length="272" mass="30049">MSDENEENQSDHNDRRGNRGGDTPLIQPHKQSFFASLWSSFMAGVVVVAPVGITVWLFYLLLTGPMAKLDAFVKRTLPVGDTTLEKILQVLPGVGVLLAFIVLVILGALAKNFVGRSFIRAGERMIESVPIVRNVFGFFKNVFETALRQSDRSFKEVALVEYPRKNAWVMAFVVGEAKGEVRATLDDQGDALTSVFIPTVPNPTSGFLLFVPRSDLRILKMSVEEAAKVVFSLGLVVPDYADGAEAVARLEEMANEAEKTPLSKRLFKNWKT</sequence>